<dbReference type="PANTHER" id="PTHR43823">
    <property type="entry name" value="SPORULATION PROTEIN YKVU"/>
    <property type="match status" value="1"/>
</dbReference>
<evidence type="ECO:0000313" key="12">
    <source>
        <dbReference type="EMBL" id="TCU88153.1"/>
    </source>
</evidence>
<reference evidence="11 13" key="1">
    <citation type="submission" date="2018-06" db="EMBL/GenBank/DDBJ databases">
        <authorList>
            <consortium name="Pathogen Informatics"/>
            <person name="Doyle S."/>
        </authorList>
    </citation>
    <scope>NUCLEOTIDE SEQUENCE [LARGE SCALE GENOMIC DNA]</scope>
    <source>
        <strain evidence="11 13">NCTC11159</strain>
    </source>
</reference>
<evidence type="ECO:0000313" key="14">
    <source>
        <dbReference type="Proteomes" id="UP000295794"/>
    </source>
</evidence>
<dbReference type="PIRSF" id="PIRSF006603">
    <property type="entry name" value="DinF"/>
    <property type="match status" value="1"/>
</dbReference>
<reference evidence="12 14" key="2">
    <citation type="submission" date="2019-03" db="EMBL/GenBank/DDBJ databases">
        <title>Genomic Encyclopedia of Type Strains, Phase IV (KMG-IV): sequencing the most valuable type-strain genomes for metagenomic binning, comparative biology and taxonomic classification.</title>
        <authorList>
            <person name="Goeker M."/>
        </authorList>
    </citation>
    <scope>NUCLEOTIDE SEQUENCE [LARGE SCALE GENOMIC DNA]</scope>
    <source>
        <strain evidence="12 14">DSM 3764</strain>
    </source>
</reference>
<dbReference type="OrthoDB" id="9811110at2"/>
<evidence type="ECO:0000256" key="10">
    <source>
        <dbReference type="SAM" id="Phobius"/>
    </source>
</evidence>
<dbReference type="GO" id="GO:0015297">
    <property type="term" value="F:antiporter activity"/>
    <property type="evidence" value="ECO:0007669"/>
    <property type="project" value="InterPro"/>
</dbReference>
<protein>
    <recommendedName>
        <fullName evidence="3">Multidrug export protein MepA</fullName>
    </recommendedName>
</protein>
<feature type="transmembrane region" description="Helical" evidence="10">
    <location>
        <begin position="397"/>
        <end position="415"/>
    </location>
</feature>
<feature type="transmembrane region" description="Helical" evidence="10">
    <location>
        <begin position="320"/>
        <end position="341"/>
    </location>
</feature>
<keyword evidence="4" id="KW-0813">Transport</keyword>
<comment type="similarity">
    <text evidence="2">Belongs to the multi antimicrobial extrusion (MATE) (TC 2.A.66.1) family. MepA subfamily.</text>
</comment>
<organism evidence="11 13">
    <name type="scientific">Iodobacter fluviatilis</name>
    <dbReference type="NCBI Taxonomy" id="537"/>
    <lineage>
        <taxon>Bacteria</taxon>
        <taxon>Pseudomonadati</taxon>
        <taxon>Pseudomonadota</taxon>
        <taxon>Betaproteobacteria</taxon>
        <taxon>Neisseriales</taxon>
        <taxon>Chitinibacteraceae</taxon>
        <taxon>Iodobacter</taxon>
    </lineage>
</organism>
<dbReference type="Proteomes" id="UP000295794">
    <property type="component" value="Unassembled WGS sequence"/>
</dbReference>
<dbReference type="RefSeq" id="WP_115229886.1">
    <property type="nucleotide sequence ID" value="NZ_CAWOLO010000004.1"/>
</dbReference>
<dbReference type="EMBL" id="UGHR01000004">
    <property type="protein sequence ID" value="STR45654.1"/>
    <property type="molecule type" value="Genomic_DNA"/>
</dbReference>
<feature type="transmembrane region" description="Helical" evidence="10">
    <location>
        <begin position="421"/>
        <end position="440"/>
    </location>
</feature>
<evidence type="ECO:0000313" key="11">
    <source>
        <dbReference type="EMBL" id="STR45654.1"/>
    </source>
</evidence>
<keyword evidence="5" id="KW-1003">Cell membrane</keyword>
<feature type="transmembrane region" description="Helical" evidence="10">
    <location>
        <begin position="95"/>
        <end position="120"/>
    </location>
</feature>
<dbReference type="InterPro" id="IPR002528">
    <property type="entry name" value="MATE_fam"/>
</dbReference>
<evidence type="ECO:0000256" key="7">
    <source>
        <dbReference type="ARBA" id="ARBA00022989"/>
    </source>
</evidence>
<evidence type="ECO:0000313" key="13">
    <source>
        <dbReference type="Proteomes" id="UP000255108"/>
    </source>
</evidence>
<keyword evidence="7 10" id="KW-1133">Transmembrane helix</keyword>
<evidence type="ECO:0000256" key="1">
    <source>
        <dbReference type="ARBA" id="ARBA00004429"/>
    </source>
</evidence>
<feature type="transmembrane region" description="Helical" evidence="10">
    <location>
        <begin position="243"/>
        <end position="265"/>
    </location>
</feature>
<dbReference type="InterPro" id="IPR048279">
    <property type="entry name" value="MdtK-like"/>
</dbReference>
<keyword evidence="14" id="KW-1185">Reference proteome</keyword>
<feature type="transmembrane region" description="Helical" evidence="10">
    <location>
        <begin position="277"/>
        <end position="299"/>
    </location>
</feature>
<accession>A0A377SUD2</accession>
<dbReference type="PANTHER" id="PTHR43823:SF3">
    <property type="entry name" value="MULTIDRUG EXPORT PROTEIN MEPA"/>
    <property type="match status" value="1"/>
</dbReference>
<dbReference type="AlphaFoldDB" id="A0A377SUD2"/>
<sequence>MNQQNVQDLNTLPVKTLFWRYVIPSIAGMLVIGLYTVVDGIFVGRYVGAHALAAINLAYPLILLQVGLGAMISMGAATRISILQGAGRNQEAKQALANTLLIIAALGILLPIIGISQLDYLLALLNADNDPAVLQEARSYLSLMLWGGLVTIGQMAVIYLVRNDGRPQFITWLVVIGGFSNMALNYVFVVVLGWGLAGSAGATLLVETVITVTGLIYFFSPFARLRIALKDLRPHWQSMPSMLGLGISSLLMEANLAFLLFAHNYQLLEYGQGSDVAAYAVAGYTEAVFILLIHGLALGMQPLLSHATGAKQAQRLAQTLSYGLQVSLAISLTLLAIVQFFPQTIATLYAGQDQALIESATRALQMHLFALPFDGAIIVGVIALQAMALTRLSMLGTLGKTLLLIPALWFIPQWWGVDGVYLALPFVNMLIGMVIASVLWRELCRLKHGHQSTVYSVI</sequence>
<dbReference type="Proteomes" id="UP000255108">
    <property type="component" value="Unassembled WGS sequence"/>
</dbReference>
<dbReference type="GO" id="GO:0005886">
    <property type="term" value="C:plasma membrane"/>
    <property type="evidence" value="ECO:0007669"/>
    <property type="project" value="UniProtKB-SubCell"/>
</dbReference>
<dbReference type="CDD" id="cd13143">
    <property type="entry name" value="MATE_MepA_like"/>
    <property type="match status" value="1"/>
</dbReference>
<dbReference type="InterPro" id="IPR051327">
    <property type="entry name" value="MATE_MepA_subfamily"/>
</dbReference>
<gene>
    <name evidence="11" type="primary">mepA_2</name>
    <name evidence="12" type="ORF">EV682_104327</name>
    <name evidence="11" type="ORF">NCTC11159_04234</name>
</gene>
<feature type="transmembrane region" description="Helical" evidence="10">
    <location>
        <begin position="202"/>
        <end position="222"/>
    </location>
</feature>
<feature type="transmembrane region" description="Helical" evidence="10">
    <location>
        <begin position="49"/>
        <end position="74"/>
    </location>
</feature>
<dbReference type="InterPro" id="IPR045070">
    <property type="entry name" value="MATE_MepA-like"/>
</dbReference>
<dbReference type="Pfam" id="PF01554">
    <property type="entry name" value="MatE"/>
    <property type="match status" value="2"/>
</dbReference>
<evidence type="ECO:0000256" key="8">
    <source>
        <dbReference type="ARBA" id="ARBA00023136"/>
    </source>
</evidence>
<evidence type="ECO:0000256" key="4">
    <source>
        <dbReference type="ARBA" id="ARBA00022448"/>
    </source>
</evidence>
<keyword evidence="8 10" id="KW-0472">Membrane</keyword>
<evidence type="ECO:0000256" key="6">
    <source>
        <dbReference type="ARBA" id="ARBA00022692"/>
    </source>
</evidence>
<feature type="transmembrane region" description="Helical" evidence="10">
    <location>
        <begin position="369"/>
        <end position="390"/>
    </location>
</feature>
<evidence type="ECO:0000256" key="2">
    <source>
        <dbReference type="ARBA" id="ARBA00008417"/>
    </source>
</evidence>
<evidence type="ECO:0000256" key="9">
    <source>
        <dbReference type="ARBA" id="ARBA00023251"/>
    </source>
</evidence>
<evidence type="ECO:0000256" key="5">
    <source>
        <dbReference type="ARBA" id="ARBA00022475"/>
    </source>
</evidence>
<feature type="transmembrane region" description="Helical" evidence="10">
    <location>
        <begin position="140"/>
        <end position="161"/>
    </location>
</feature>
<feature type="transmembrane region" description="Helical" evidence="10">
    <location>
        <begin position="21"/>
        <end position="43"/>
    </location>
</feature>
<feature type="transmembrane region" description="Helical" evidence="10">
    <location>
        <begin position="173"/>
        <end position="196"/>
    </location>
</feature>
<dbReference type="GO" id="GO:0042910">
    <property type="term" value="F:xenobiotic transmembrane transporter activity"/>
    <property type="evidence" value="ECO:0007669"/>
    <property type="project" value="InterPro"/>
</dbReference>
<evidence type="ECO:0000256" key="3">
    <source>
        <dbReference type="ARBA" id="ARBA00022106"/>
    </source>
</evidence>
<dbReference type="GO" id="GO:0046677">
    <property type="term" value="P:response to antibiotic"/>
    <property type="evidence" value="ECO:0007669"/>
    <property type="project" value="UniProtKB-KW"/>
</dbReference>
<name>A0A377SUD2_9NEIS</name>
<dbReference type="EMBL" id="SMBT01000004">
    <property type="protein sequence ID" value="TCU88153.1"/>
    <property type="molecule type" value="Genomic_DNA"/>
</dbReference>
<keyword evidence="9" id="KW-0046">Antibiotic resistance</keyword>
<keyword evidence="6 10" id="KW-0812">Transmembrane</keyword>
<proteinExistence type="inferred from homology"/>
<comment type="subcellular location">
    <subcellularLocation>
        <location evidence="1">Cell inner membrane</location>
        <topology evidence="1">Multi-pass membrane protein</topology>
    </subcellularLocation>
</comment>
<dbReference type="NCBIfam" id="TIGR00797">
    <property type="entry name" value="matE"/>
    <property type="match status" value="1"/>
</dbReference>